<name>A0AAV4Y3F5_CAEEX</name>
<comment type="caution">
    <text evidence="1">The sequence shown here is derived from an EMBL/GenBank/DDBJ whole genome shotgun (WGS) entry which is preliminary data.</text>
</comment>
<keyword evidence="2" id="KW-1185">Reference proteome</keyword>
<dbReference type="AlphaFoldDB" id="A0AAV4Y3F5"/>
<gene>
    <name evidence="1" type="ORF">CEXT_171361</name>
</gene>
<reference evidence="1 2" key="1">
    <citation type="submission" date="2021-06" db="EMBL/GenBank/DDBJ databases">
        <title>Caerostris extrusa draft genome.</title>
        <authorList>
            <person name="Kono N."/>
            <person name="Arakawa K."/>
        </authorList>
    </citation>
    <scope>NUCLEOTIDE SEQUENCE [LARGE SCALE GENOMIC DNA]</scope>
</reference>
<evidence type="ECO:0000313" key="1">
    <source>
        <dbReference type="EMBL" id="GIZ01877.1"/>
    </source>
</evidence>
<proteinExistence type="predicted"/>
<accession>A0AAV4Y3F5</accession>
<organism evidence="1 2">
    <name type="scientific">Caerostris extrusa</name>
    <name type="common">Bark spider</name>
    <name type="synonym">Caerostris bankana</name>
    <dbReference type="NCBI Taxonomy" id="172846"/>
    <lineage>
        <taxon>Eukaryota</taxon>
        <taxon>Metazoa</taxon>
        <taxon>Ecdysozoa</taxon>
        <taxon>Arthropoda</taxon>
        <taxon>Chelicerata</taxon>
        <taxon>Arachnida</taxon>
        <taxon>Araneae</taxon>
        <taxon>Araneomorphae</taxon>
        <taxon>Entelegynae</taxon>
        <taxon>Araneoidea</taxon>
        <taxon>Araneidae</taxon>
        <taxon>Caerostris</taxon>
    </lineage>
</organism>
<sequence>MVDQAPICRIEGDEDDALNLTLEHEDNFNVWTVLPEQVPPRRDVISLRSGRILDLPCRYELAVPPLLLVNARITQPRGSWFCGVAESARFPDTGPSKSNLCQAEPYNRRILCTKLRLSDEFAFNLPSVLTKLTLASTAGVSPNWHKAGACLQGPATTLHPLWLPIWDCAYCQYFACIQQFSFVEK</sequence>
<dbReference type="EMBL" id="BPLR01018733">
    <property type="protein sequence ID" value="GIZ01877.1"/>
    <property type="molecule type" value="Genomic_DNA"/>
</dbReference>
<evidence type="ECO:0000313" key="2">
    <source>
        <dbReference type="Proteomes" id="UP001054945"/>
    </source>
</evidence>
<dbReference type="Proteomes" id="UP001054945">
    <property type="component" value="Unassembled WGS sequence"/>
</dbReference>
<protein>
    <submittedName>
        <fullName evidence="1">Uncharacterized protein</fullName>
    </submittedName>
</protein>